<keyword evidence="3 5" id="KW-0808">Transferase</keyword>
<comment type="caution">
    <text evidence="5">The sequence shown here is derived from an EMBL/GenBank/DDBJ whole genome shotgun (WGS) entry which is preliminary data.</text>
</comment>
<dbReference type="InterPro" id="IPR016181">
    <property type="entry name" value="Acyl_CoA_acyltransferase"/>
</dbReference>
<dbReference type="Proteomes" id="UP000235005">
    <property type="component" value="Unassembled WGS sequence"/>
</dbReference>
<dbReference type="RefSeq" id="WP_101517265.1">
    <property type="nucleotide sequence ID" value="NZ_PKUS01000002.1"/>
</dbReference>
<sequence length="172" mass="19194">MAIQQEFGALNPSYFNVKAFDCGKPDMNTYLARFAAKNMGLKLSMTWVLPGEEPVAGQKTPVAAYYTLASCTVTRDEIPTDDRLPGYPVPVVLLARLAVDQRFQGQRLGEKTLVSALRRSVTLTERGLPAMGLILDVLDEDALAFYQRFDLFKPFTDDPMRLFVPMKVVAKI</sequence>
<dbReference type="OrthoDB" id="9799147at2"/>
<evidence type="ECO:0000256" key="4">
    <source>
        <dbReference type="ARBA" id="ARBA00023315"/>
    </source>
</evidence>
<keyword evidence="6" id="KW-1185">Reference proteome</keyword>
<keyword evidence="4" id="KW-0012">Acyltransferase</keyword>
<accession>A0A2N5X735</accession>
<protein>
    <submittedName>
        <fullName evidence="5">GNAT family N-acetyltransferase</fullName>
    </submittedName>
</protein>
<dbReference type="GO" id="GO:0016746">
    <property type="term" value="F:acyltransferase activity"/>
    <property type="evidence" value="ECO:0007669"/>
    <property type="project" value="UniProtKB-KW"/>
</dbReference>
<organism evidence="5 6">
    <name type="scientific">Pseudohalioglobus lutimaris</name>
    <dbReference type="NCBI Taxonomy" id="1737061"/>
    <lineage>
        <taxon>Bacteria</taxon>
        <taxon>Pseudomonadati</taxon>
        <taxon>Pseudomonadota</taxon>
        <taxon>Gammaproteobacteria</taxon>
        <taxon>Cellvibrionales</taxon>
        <taxon>Halieaceae</taxon>
        <taxon>Pseudohalioglobus</taxon>
    </lineage>
</organism>
<comment type="similarity">
    <text evidence="1">Belongs to the acetyltransferase family. GNAT subfamily.</text>
</comment>
<dbReference type="AlphaFoldDB" id="A0A2N5X735"/>
<evidence type="ECO:0000256" key="3">
    <source>
        <dbReference type="ARBA" id="ARBA00022679"/>
    </source>
</evidence>
<gene>
    <name evidence="5" type="ORF">C0039_03575</name>
</gene>
<evidence type="ECO:0000256" key="1">
    <source>
        <dbReference type="ARBA" id="ARBA00009342"/>
    </source>
</evidence>
<keyword evidence="2" id="KW-1277">Toxin-antitoxin system</keyword>
<dbReference type="Gene3D" id="3.40.630.30">
    <property type="match status" value="1"/>
</dbReference>
<evidence type="ECO:0000256" key="2">
    <source>
        <dbReference type="ARBA" id="ARBA00022649"/>
    </source>
</evidence>
<reference evidence="5 6" key="1">
    <citation type="submission" date="2018-01" db="EMBL/GenBank/DDBJ databases">
        <title>The draft genome sequence of Halioglobus lutimaris HF004.</title>
        <authorList>
            <person name="Du Z.-J."/>
            <person name="Shi M.-J."/>
        </authorList>
    </citation>
    <scope>NUCLEOTIDE SEQUENCE [LARGE SCALE GENOMIC DNA]</scope>
    <source>
        <strain evidence="5 6">HF004</strain>
    </source>
</reference>
<evidence type="ECO:0000313" key="5">
    <source>
        <dbReference type="EMBL" id="PLW70298.1"/>
    </source>
</evidence>
<proteinExistence type="inferred from homology"/>
<evidence type="ECO:0000313" key="6">
    <source>
        <dbReference type="Proteomes" id="UP000235005"/>
    </source>
</evidence>
<name>A0A2N5X735_9GAMM</name>
<dbReference type="EMBL" id="PKUS01000002">
    <property type="protein sequence ID" value="PLW70298.1"/>
    <property type="molecule type" value="Genomic_DNA"/>
</dbReference>
<dbReference type="SUPFAM" id="SSF55729">
    <property type="entry name" value="Acyl-CoA N-acyltransferases (Nat)"/>
    <property type="match status" value="1"/>
</dbReference>
<dbReference type="PANTHER" id="PTHR36449:SF1">
    <property type="entry name" value="ACETYLTRANSFERASE"/>
    <property type="match status" value="1"/>
</dbReference>
<dbReference type="PANTHER" id="PTHR36449">
    <property type="entry name" value="ACETYLTRANSFERASE-RELATED"/>
    <property type="match status" value="1"/>
</dbReference>